<comment type="caution">
    <text evidence="3">The sequence shown here is derived from an EMBL/GenBank/DDBJ whole genome shotgun (WGS) entry which is preliminary data.</text>
</comment>
<sequence>MDHASLTTLESMNQAMWYNRWTLGKFSKYVSGDILEIGCGIGNFTSALTAYGRVWAFDPDHHAVAQTQKRVKKGAFVGPGDIQEGKYFFKNKRFASIISLNVLEHIQDDQRALANMQSLLLPGGFLILLVPIHASLFGTIDAAIGHYRRYSPNNLITNVKRHGFQIVSQRKLNLFGAIGWFITGKIFKRTSVNRNYIRLFNLFSPVLLPLEDFITPPFGTSLLLIAQKPSNAQTPSPARVTEAPTRTLTGKNRNTTR</sequence>
<dbReference type="Proteomes" id="UP000034739">
    <property type="component" value="Unassembled WGS sequence"/>
</dbReference>
<name>A0A0G1X1P5_9BACT</name>
<evidence type="ECO:0000256" key="2">
    <source>
        <dbReference type="SAM" id="Phobius"/>
    </source>
</evidence>
<feature type="transmembrane region" description="Helical" evidence="2">
    <location>
        <begin position="119"/>
        <end position="140"/>
    </location>
</feature>
<dbReference type="EMBL" id="LCOY01000008">
    <property type="protein sequence ID" value="KKU88360.1"/>
    <property type="molecule type" value="Genomic_DNA"/>
</dbReference>
<gene>
    <name evidence="3" type="ORF">UY16_C0008G0007</name>
</gene>
<dbReference type="PANTHER" id="PTHR43861">
    <property type="entry name" value="TRANS-ACONITATE 2-METHYLTRANSFERASE-RELATED"/>
    <property type="match status" value="1"/>
</dbReference>
<dbReference type="InterPro" id="IPR029063">
    <property type="entry name" value="SAM-dependent_MTases_sf"/>
</dbReference>
<dbReference type="PANTHER" id="PTHR43861:SF6">
    <property type="entry name" value="METHYLTRANSFERASE TYPE 11"/>
    <property type="match status" value="1"/>
</dbReference>
<dbReference type="CDD" id="cd02440">
    <property type="entry name" value="AdoMet_MTases"/>
    <property type="match status" value="1"/>
</dbReference>
<feature type="region of interest" description="Disordered" evidence="1">
    <location>
        <begin position="230"/>
        <end position="257"/>
    </location>
</feature>
<evidence type="ECO:0008006" key="5">
    <source>
        <dbReference type="Google" id="ProtNLM"/>
    </source>
</evidence>
<protein>
    <recommendedName>
        <fullName evidence="5">Methyltransferase type 12</fullName>
    </recommendedName>
</protein>
<keyword evidence="2" id="KW-0472">Membrane</keyword>
<organism evidence="3 4">
    <name type="scientific">Candidatus Gottesmanbacteria bacterium GW2011_GWA2_47_9</name>
    <dbReference type="NCBI Taxonomy" id="1618445"/>
    <lineage>
        <taxon>Bacteria</taxon>
        <taxon>Candidatus Gottesmaniibacteriota</taxon>
    </lineage>
</organism>
<evidence type="ECO:0000313" key="4">
    <source>
        <dbReference type="Proteomes" id="UP000034739"/>
    </source>
</evidence>
<dbReference type="AlphaFoldDB" id="A0A0G1X1P5"/>
<reference evidence="3 4" key="1">
    <citation type="journal article" date="2015" name="Nature">
        <title>rRNA introns, odd ribosomes, and small enigmatic genomes across a large radiation of phyla.</title>
        <authorList>
            <person name="Brown C.T."/>
            <person name="Hug L.A."/>
            <person name="Thomas B.C."/>
            <person name="Sharon I."/>
            <person name="Castelle C.J."/>
            <person name="Singh A."/>
            <person name="Wilkins M.J."/>
            <person name="Williams K.H."/>
            <person name="Banfield J.F."/>
        </authorList>
    </citation>
    <scope>NUCLEOTIDE SEQUENCE [LARGE SCALE GENOMIC DNA]</scope>
</reference>
<dbReference type="Pfam" id="PF13489">
    <property type="entry name" value="Methyltransf_23"/>
    <property type="match status" value="1"/>
</dbReference>
<dbReference type="Gene3D" id="3.40.50.150">
    <property type="entry name" value="Vaccinia Virus protein VP39"/>
    <property type="match status" value="1"/>
</dbReference>
<feature type="compositionally biased region" description="Polar residues" evidence="1">
    <location>
        <begin position="244"/>
        <end position="257"/>
    </location>
</feature>
<keyword evidence="2" id="KW-1133">Transmembrane helix</keyword>
<evidence type="ECO:0000313" key="3">
    <source>
        <dbReference type="EMBL" id="KKU88360.1"/>
    </source>
</evidence>
<proteinExistence type="predicted"/>
<evidence type="ECO:0000256" key="1">
    <source>
        <dbReference type="SAM" id="MobiDB-lite"/>
    </source>
</evidence>
<keyword evidence="2" id="KW-0812">Transmembrane</keyword>
<dbReference type="SUPFAM" id="SSF53335">
    <property type="entry name" value="S-adenosyl-L-methionine-dependent methyltransferases"/>
    <property type="match status" value="1"/>
</dbReference>
<accession>A0A0G1X1P5</accession>